<accession>A0A1V9YXS9</accession>
<gene>
    <name evidence="2" type="ORF">THRCLA_22541</name>
</gene>
<feature type="signal peptide" evidence="1">
    <location>
        <begin position="1"/>
        <end position="19"/>
    </location>
</feature>
<reference evidence="2 3" key="1">
    <citation type="journal article" date="2014" name="Genome Biol. Evol.">
        <title>The secreted proteins of Achlya hypogyna and Thraustotheca clavata identify the ancestral oomycete secretome and reveal gene acquisitions by horizontal gene transfer.</title>
        <authorList>
            <person name="Misner I."/>
            <person name="Blouin N."/>
            <person name="Leonard G."/>
            <person name="Richards T.A."/>
            <person name="Lane C.E."/>
        </authorList>
    </citation>
    <scope>NUCLEOTIDE SEQUENCE [LARGE SCALE GENOMIC DNA]</scope>
    <source>
        <strain evidence="2 3">ATCC 34112</strain>
    </source>
</reference>
<dbReference type="Proteomes" id="UP000243217">
    <property type="component" value="Unassembled WGS sequence"/>
</dbReference>
<dbReference type="EMBL" id="JNBS01002528">
    <property type="protein sequence ID" value="OQR90521.1"/>
    <property type="molecule type" value="Genomic_DNA"/>
</dbReference>
<keyword evidence="1" id="KW-0732">Signal</keyword>
<evidence type="ECO:0000256" key="1">
    <source>
        <dbReference type="SAM" id="SignalP"/>
    </source>
</evidence>
<evidence type="ECO:0000313" key="3">
    <source>
        <dbReference type="Proteomes" id="UP000243217"/>
    </source>
</evidence>
<proteinExistence type="predicted"/>
<comment type="caution">
    <text evidence="2">The sequence shown here is derived from an EMBL/GenBank/DDBJ whole genome shotgun (WGS) entry which is preliminary data.</text>
</comment>
<evidence type="ECO:0000313" key="2">
    <source>
        <dbReference type="EMBL" id="OQR90521.1"/>
    </source>
</evidence>
<keyword evidence="3" id="KW-1185">Reference proteome</keyword>
<name>A0A1V9YXS9_9STRA</name>
<dbReference type="AlphaFoldDB" id="A0A1V9YXS9"/>
<organism evidence="2 3">
    <name type="scientific">Thraustotheca clavata</name>
    <dbReference type="NCBI Taxonomy" id="74557"/>
    <lineage>
        <taxon>Eukaryota</taxon>
        <taxon>Sar</taxon>
        <taxon>Stramenopiles</taxon>
        <taxon>Oomycota</taxon>
        <taxon>Saprolegniomycetes</taxon>
        <taxon>Saprolegniales</taxon>
        <taxon>Achlyaceae</taxon>
        <taxon>Thraustotheca</taxon>
    </lineage>
</organism>
<protein>
    <submittedName>
        <fullName evidence="2">Uncharacterized protein</fullName>
    </submittedName>
</protein>
<sequence>MCGNMRLTTIALSLAYANALWMNDLANKIAELIKKIEIPEIHKMVDDAVQEQLALNAQIIHPPLVPKQKNDGTLLRTECYKFLICTTQIGNIFHV</sequence>
<feature type="chain" id="PRO_5013139516" evidence="1">
    <location>
        <begin position="20"/>
        <end position="95"/>
    </location>
</feature>